<dbReference type="SUPFAM" id="SSF55961">
    <property type="entry name" value="Bet v1-like"/>
    <property type="match status" value="1"/>
</dbReference>
<dbReference type="EMBL" id="QFYQ01000001">
    <property type="protein sequence ID" value="RAK55741.1"/>
    <property type="molecule type" value="Genomic_DNA"/>
</dbReference>
<evidence type="ECO:0000313" key="3">
    <source>
        <dbReference type="EMBL" id="RAK55741.1"/>
    </source>
</evidence>
<protein>
    <submittedName>
        <fullName evidence="3">Polyketide cyclase</fullName>
    </submittedName>
</protein>
<comment type="similarity">
    <text evidence="1">Belongs to the AHA1 family.</text>
</comment>
<dbReference type="InterPro" id="IPR023393">
    <property type="entry name" value="START-like_dom_sf"/>
</dbReference>
<dbReference type="Pfam" id="PF08327">
    <property type="entry name" value="AHSA1"/>
    <property type="match status" value="1"/>
</dbReference>
<sequence length="155" mass="17188">MTERNITHGTFHIERVYPHPVERVYAAFATAEGKAGWFGGGEEQTILERVFDFREGGRERAVGRWESGTVSQFDATYFDIVPDARIVYAYEMHIDGVKISVSLATIEFKPAAGGTRLLLSESGAFLDGYDDAGSREHGTNFLMDRVGEYLARSAA</sequence>
<dbReference type="Gene3D" id="3.30.530.20">
    <property type="match status" value="1"/>
</dbReference>
<proteinExistence type="inferred from homology"/>
<evidence type="ECO:0000259" key="2">
    <source>
        <dbReference type="Pfam" id="PF08327"/>
    </source>
</evidence>
<dbReference type="InterPro" id="IPR013538">
    <property type="entry name" value="ASHA1/2-like_C"/>
</dbReference>
<gene>
    <name evidence="3" type="ORF">DJ017_15085</name>
</gene>
<accession>A0A328AMY7</accession>
<dbReference type="RefSeq" id="WP_111529489.1">
    <property type="nucleotide sequence ID" value="NZ_JBHRSG010000003.1"/>
</dbReference>
<keyword evidence="4" id="KW-1185">Reference proteome</keyword>
<evidence type="ECO:0000256" key="1">
    <source>
        <dbReference type="ARBA" id="ARBA00006817"/>
    </source>
</evidence>
<name>A0A328AMY7_9CAUL</name>
<dbReference type="CDD" id="cd08900">
    <property type="entry name" value="SRPBCC_CalC_Aha1-like_7"/>
    <property type="match status" value="1"/>
</dbReference>
<dbReference type="OrthoDB" id="9803476at2"/>
<evidence type="ECO:0000313" key="4">
    <source>
        <dbReference type="Proteomes" id="UP000249254"/>
    </source>
</evidence>
<feature type="domain" description="Activator of Hsp90 ATPase homologue 1/2-like C-terminal" evidence="2">
    <location>
        <begin position="19"/>
        <end position="150"/>
    </location>
</feature>
<organism evidence="3 4">
    <name type="scientific">Phenylobacterium soli</name>
    <dbReference type="NCBI Taxonomy" id="2170551"/>
    <lineage>
        <taxon>Bacteria</taxon>
        <taxon>Pseudomonadati</taxon>
        <taxon>Pseudomonadota</taxon>
        <taxon>Alphaproteobacteria</taxon>
        <taxon>Caulobacterales</taxon>
        <taxon>Caulobacteraceae</taxon>
        <taxon>Phenylobacterium</taxon>
    </lineage>
</organism>
<comment type="caution">
    <text evidence="3">The sequence shown here is derived from an EMBL/GenBank/DDBJ whole genome shotgun (WGS) entry which is preliminary data.</text>
</comment>
<reference evidence="4" key="1">
    <citation type="submission" date="2018-05" db="EMBL/GenBank/DDBJ databases">
        <authorList>
            <person name="Li X."/>
        </authorList>
    </citation>
    <scope>NUCLEOTIDE SEQUENCE [LARGE SCALE GENOMIC DNA]</scope>
    <source>
        <strain evidence="4">LX32</strain>
    </source>
</reference>
<dbReference type="AlphaFoldDB" id="A0A328AMY7"/>
<dbReference type="Proteomes" id="UP000249254">
    <property type="component" value="Unassembled WGS sequence"/>
</dbReference>